<proteinExistence type="predicted"/>
<reference evidence="2 3" key="1">
    <citation type="journal article" date="2020" name="ISME J.">
        <title>Uncovering the hidden diversity of litter-decomposition mechanisms in mushroom-forming fungi.</title>
        <authorList>
            <person name="Floudas D."/>
            <person name="Bentzer J."/>
            <person name="Ahren D."/>
            <person name="Johansson T."/>
            <person name="Persson P."/>
            <person name="Tunlid A."/>
        </authorList>
    </citation>
    <scope>NUCLEOTIDE SEQUENCE [LARGE SCALE GENOMIC DNA]</scope>
    <source>
        <strain evidence="2 3">CBS 101986</strain>
    </source>
</reference>
<evidence type="ECO:0000256" key="1">
    <source>
        <dbReference type="SAM" id="MobiDB-lite"/>
    </source>
</evidence>
<accession>A0A8H5B870</accession>
<feature type="region of interest" description="Disordered" evidence="1">
    <location>
        <begin position="417"/>
        <end position="546"/>
    </location>
</feature>
<evidence type="ECO:0000313" key="2">
    <source>
        <dbReference type="EMBL" id="KAF5318560.1"/>
    </source>
</evidence>
<dbReference type="OrthoDB" id="3067187at2759"/>
<feature type="compositionally biased region" description="Pro residues" evidence="1">
    <location>
        <begin position="507"/>
        <end position="516"/>
    </location>
</feature>
<sequence>MAVHEREYIQGVPKFQGGVQVDLHHHHTASTAAERRWPSLSEMEHQVRRGIYRQKAQRLSIALAPVAAHRSLLFNQVRADLASKASYSELSPRSNDSDSEYEAESPALFMMTPQPQKMSAIISAKSAASMYSQDSWSNRSAFMANDNRRHAIAVSPSLQLADLLKEGTVTRGRPLPTLPLRSAPLSALSRTGFEGVSKVPSPQRGLFEALTPTLQTATVAMMQMPIPEIHVATVQEWPEQPPVVQAPPRKPLPEIKTPQNGLEVVLDTVATDSEGASKDTNVEPPSYKPLPEVKDSESRNIASLDVADETKRTSKHTKAFGKVLSRISMQATKKEIAHRIRMESISHPMPPMPPLPALPSLPTKKSSIDDLKLTLPDVPKVEPIRTSFIAKVAARPITFAATHASIIEEGAPIMTKKRLSPTEARDKERRRRTTMPPTPTSVKRSLESPMLAVPPMALRAPPPRRPITGTGQHRRAKSSPTVMQAPVLPLTPQRRGRNRRWDLENMPPLPPLPPLPNLAVPTKSARPTLPLVPARTRSDSVGPLRF</sequence>
<dbReference type="AlphaFoldDB" id="A0A8H5B870"/>
<feature type="compositionally biased region" description="Low complexity" evidence="1">
    <location>
        <begin position="449"/>
        <end position="459"/>
    </location>
</feature>
<organism evidence="2 3">
    <name type="scientific">Psilocybe cf. subviscida</name>
    <dbReference type="NCBI Taxonomy" id="2480587"/>
    <lineage>
        <taxon>Eukaryota</taxon>
        <taxon>Fungi</taxon>
        <taxon>Dikarya</taxon>
        <taxon>Basidiomycota</taxon>
        <taxon>Agaricomycotina</taxon>
        <taxon>Agaricomycetes</taxon>
        <taxon>Agaricomycetidae</taxon>
        <taxon>Agaricales</taxon>
        <taxon>Agaricineae</taxon>
        <taxon>Strophariaceae</taxon>
        <taxon>Psilocybe</taxon>
    </lineage>
</organism>
<evidence type="ECO:0000313" key="3">
    <source>
        <dbReference type="Proteomes" id="UP000567179"/>
    </source>
</evidence>
<feature type="region of interest" description="Disordered" evidence="1">
    <location>
        <begin position="272"/>
        <end position="296"/>
    </location>
</feature>
<keyword evidence="3" id="KW-1185">Reference proteome</keyword>
<name>A0A8H5B870_9AGAR</name>
<protein>
    <submittedName>
        <fullName evidence="2">Uncharacterized protein</fullName>
    </submittedName>
</protein>
<dbReference type="EMBL" id="JAACJJ010000030">
    <property type="protein sequence ID" value="KAF5318560.1"/>
    <property type="molecule type" value="Genomic_DNA"/>
</dbReference>
<comment type="caution">
    <text evidence="2">The sequence shown here is derived from an EMBL/GenBank/DDBJ whole genome shotgun (WGS) entry which is preliminary data.</text>
</comment>
<gene>
    <name evidence="2" type="ORF">D9619_010739</name>
</gene>
<dbReference type="Proteomes" id="UP000567179">
    <property type="component" value="Unassembled WGS sequence"/>
</dbReference>